<comment type="caution">
    <text evidence="1">The sequence shown here is derived from an EMBL/GenBank/DDBJ whole genome shotgun (WGS) entry which is preliminary data.</text>
</comment>
<evidence type="ECO:0000313" key="2">
    <source>
        <dbReference type="Proteomes" id="UP001054945"/>
    </source>
</evidence>
<evidence type="ECO:0000313" key="1">
    <source>
        <dbReference type="EMBL" id="GIX72940.1"/>
    </source>
</evidence>
<name>A0AAV4MKU1_CAEEX</name>
<accession>A0AAV4MKU1</accession>
<gene>
    <name evidence="1" type="ORF">CEXT_474311</name>
</gene>
<sequence>MGKVLTVDREAHPPADRWGHAVGGDAQVGAHLQAAHLLDFQDGAVVDGEVWERRMKQLNDIEKIATRKYNLVIDNLES</sequence>
<keyword evidence="2" id="KW-1185">Reference proteome</keyword>
<protein>
    <submittedName>
        <fullName evidence="1">Uncharacterized protein</fullName>
    </submittedName>
</protein>
<dbReference type="AlphaFoldDB" id="A0AAV4MKU1"/>
<organism evidence="1 2">
    <name type="scientific">Caerostris extrusa</name>
    <name type="common">Bark spider</name>
    <name type="synonym">Caerostris bankana</name>
    <dbReference type="NCBI Taxonomy" id="172846"/>
    <lineage>
        <taxon>Eukaryota</taxon>
        <taxon>Metazoa</taxon>
        <taxon>Ecdysozoa</taxon>
        <taxon>Arthropoda</taxon>
        <taxon>Chelicerata</taxon>
        <taxon>Arachnida</taxon>
        <taxon>Araneae</taxon>
        <taxon>Araneomorphae</taxon>
        <taxon>Entelegynae</taxon>
        <taxon>Araneoidea</taxon>
        <taxon>Araneidae</taxon>
        <taxon>Caerostris</taxon>
    </lineage>
</organism>
<dbReference type="Proteomes" id="UP001054945">
    <property type="component" value="Unassembled WGS sequence"/>
</dbReference>
<proteinExistence type="predicted"/>
<dbReference type="EMBL" id="BPLR01019888">
    <property type="protein sequence ID" value="GIX72940.1"/>
    <property type="molecule type" value="Genomic_DNA"/>
</dbReference>
<reference evidence="1 2" key="1">
    <citation type="submission" date="2021-06" db="EMBL/GenBank/DDBJ databases">
        <title>Caerostris extrusa draft genome.</title>
        <authorList>
            <person name="Kono N."/>
            <person name="Arakawa K."/>
        </authorList>
    </citation>
    <scope>NUCLEOTIDE SEQUENCE [LARGE SCALE GENOMIC DNA]</scope>
</reference>